<evidence type="ECO:0000313" key="2">
    <source>
        <dbReference type="EMBL" id="MCS4554956.1"/>
    </source>
</evidence>
<feature type="transmembrane region" description="Helical" evidence="1">
    <location>
        <begin position="106"/>
        <end position="124"/>
    </location>
</feature>
<feature type="transmembrane region" description="Helical" evidence="1">
    <location>
        <begin position="136"/>
        <end position="156"/>
    </location>
</feature>
<keyword evidence="3" id="KW-1185">Reference proteome</keyword>
<sequence>MKGLLLTSLWFQGLWFLAVLGREPWQWWTLALVLLTCAITLPRQRKPLLWCVGIALLGIVLDSVNLLAGLMVFSSPQLPVWLMALWLAFAWYSWWLLPILHGYSKLIIVPVAAVAGAVSYLAGAQLDAVMLPFGNSLTAAVLLCQWGILMALLLWLRGKLA</sequence>
<proteinExistence type="predicted"/>
<dbReference type="EMBL" id="JAKOGG010000001">
    <property type="protein sequence ID" value="MCS4554956.1"/>
    <property type="molecule type" value="Genomic_DNA"/>
</dbReference>
<dbReference type="Pfam" id="PF11086">
    <property type="entry name" value="DUF2878"/>
    <property type="match status" value="1"/>
</dbReference>
<gene>
    <name evidence="2" type="ORF">L9G74_00715</name>
</gene>
<keyword evidence="1" id="KW-0812">Transmembrane</keyword>
<reference evidence="3" key="2">
    <citation type="submission" date="2023-07" db="EMBL/GenBank/DDBJ databases">
        <title>Shewanella mangrovi sp. nov., an acetaldehyde- degrading bacterium isolated from mangrove sediment.</title>
        <authorList>
            <person name="Liu Y."/>
        </authorList>
    </citation>
    <scope>NUCLEOTIDE SEQUENCE [LARGE SCALE GENOMIC DNA]</scope>
    <source>
        <strain evidence="3">C32</strain>
    </source>
</reference>
<accession>A0ABT2FI90</accession>
<feature type="transmembrane region" description="Helical" evidence="1">
    <location>
        <begin position="78"/>
        <end position="97"/>
    </location>
</feature>
<evidence type="ECO:0000313" key="3">
    <source>
        <dbReference type="Proteomes" id="UP001201549"/>
    </source>
</evidence>
<dbReference type="Proteomes" id="UP001201549">
    <property type="component" value="Unassembled WGS sequence"/>
</dbReference>
<name>A0ABT2FI90_9GAMM</name>
<feature type="transmembrane region" description="Helical" evidence="1">
    <location>
        <begin position="26"/>
        <end position="41"/>
    </location>
</feature>
<organism evidence="2 3">
    <name type="scientific">Shewanella electrica</name>
    <dbReference type="NCBI Taxonomy" id="515560"/>
    <lineage>
        <taxon>Bacteria</taxon>
        <taxon>Pseudomonadati</taxon>
        <taxon>Pseudomonadota</taxon>
        <taxon>Gammaproteobacteria</taxon>
        <taxon>Alteromonadales</taxon>
        <taxon>Shewanellaceae</taxon>
        <taxon>Shewanella</taxon>
    </lineage>
</organism>
<comment type="caution">
    <text evidence="2">The sequence shown here is derived from an EMBL/GenBank/DDBJ whole genome shotgun (WGS) entry which is preliminary data.</text>
</comment>
<evidence type="ECO:0000256" key="1">
    <source>
        <dbReference type="SAM" id="Phobius"/>
    </source>
</evidence>
<keyword evidence="1" id="KW-0472">Membrane</keyword>
<dbReference type="RefSeq" id="WP_238894305.1">
    <property type="nucleotide sequence ID" value="NZ_JAKOGG010000001.1"/>
</dbReference>
<dbReference type="InterPro" id="IPR021306">
    <property type="entry name" value="DUF2878"/>
</dbReference>
<reference evidence="2 3" key="1">
    <citation type="submission" date="2022-02" db="EMBL/GenBank/DDBJ databases">
        <authorList>
            <person name="Zhuang L."/>
        </authorList>
    </citation>
    <scope>NUCLEOTIDE SEQUENCE [LARGE SCALE GENOMIC DNA]</scope>
    <source>
        <strain evidence="2 3">C32</strain>
    </source>
</reference>
<protein>
    <submittedName>
        <fullName evidence="2">DUF2878 domain-containing protein</fullName>
    </submittedName>
</protein>
<feature type="transmembrane region" description="Helical" evidence="1">
    <location>
        <begin position="48"/>
        <end position="72"/>
    </location>
</feature>
<keyword evidence="1" id="KW-1133">Transmembrane helix</keyword>